<dbReference type="PRINTS" id="PR01790">
    <property type="entry name" value="SMP30FAMILY"/>
</dbReference>
<dbReference type="GO" id="GO:0019853">
    <property type="term" value="P:L-ascorbic acid biosynthetic process"/>
    <property type="evidence" value="ECO:0007669"/>
    <property type="project" value="TreeGrafter"/>
</dbReference>
<dbReference type="PANTHER" id="PTHR10907">
    <property type="entry name" value="REGUCALCIN"/>
    <property type="match status" value="1"/>
</dbReference>
<name>A0A344L4C0_9PSEU</name>
<feature type="binding site" evidence="3">
    <location>
        <position position="189"/>
    </location>
    <ligand>
        <name>a divalent metal cation</name>
        <dbReference type="ChEBI" id="CHEBI:60240"/>
    </ligand>
</feature>
<dbReference type="Proteomes" id="UP000250434">
    <property type="component" value="Chromosome"/>
</dbReference>
<dbReference type="InterPro" id="IPR013658">
    <property type="entry name" value="SGL"/>
</dbReference>
<protein>
    <submittedName>
        <fullName evidence="5">Gluconolactonase</fullName>
    </submittedName>
</protein>
<dbReference type="Pfam" id="PF08450">
    <property type="entry name" value="SGL"/>
    <property type="match status" value="1"/>
</dbReference>
<evidence type="ECO:0000313" key="6">
    <source>
        <dbReference type="Proteomes" id="UP000250434"/>
    </source>
</evidence>
<keyword evidence="3" id="KW-0862">Zinc</keyword>
<organism evidence="5 6">
    <name type="scientific">Amycolatopsis albispora</name>
    <dbReference type="NCBI Taxonomy" id="1804986"/>
    <lineage>
        <taxon>Bacteria</taxon>
        <taxon>Bacillati</taxon>
        <taxon>Actinomycetota</taxon>
        <taxon>Actinomycetes</taxon>
        <taxon>Pseudonocardiales</taxon>
        <taxon>Pseudonocardiaceae</taxon>
        <taxon>Amycolatopsis</taxon>
    </lineage>
</organism>
<evidence type="ECO:0000259" key="4">
    <source>
        <dbReference type="Pfam" id="PF08450"/>
    </source>
</evidence>
<feature type="domain" description="SMP-30/Gluconolactonase/LRE-like region" evidence="4">
    <location>
        <begin position="13"/>
        <end position="247"/>
    </location>
</feature>
<feature type="binding site" evidence="3">
    <location>
        <position position="95"/>
    </location>
    <ligand>
        <name>substrate</name>
    </ligand>
</feature>
<comment type="similarity">
    <text evidence="1">Belongs to the SMP-30/CGR1 family.</text>
</comment>
<dbReference type="GO" id="GO:0005509">
    <property type="term" value="F:calcium ion binding"/>
    <property type="evidence" value="ECO:0007669"/>
    <property type="project" value="TreeGrafter"/>
</dbReference>
<evidence type="ECO:0000256" key="2">
    <source>
        <dbReference type="PIRSR" id="PIRSR605511-1"/>
    </source>
</evidence>
<proteinExistence type="inferred from homology"/>
<dbReference type="InterPro" id="IPR011042">
    <property type="entry name" value="6-blade_b-propeller_TolB-like"/>
</dbReference>
<accession>A0A344L4C0</accession>
<feature type="binding site" evidence="3">
    <location>
        <position position="93"/>
    </location>
    <ligand>
        <name>substrate</name>
    </ligand>
</feature>
<feature type="binding site" evidence="3">
    <location>
        <position position="14"/>
    </location>
    <ligand>
        <name>a divalent metal cation</name>
        <dbReference type="ChEBI" id="CHEBI:60240"/>
    </ligand>
</feature>
<dbReference type="AlphaFoldDB" id="A0A344L4C0"/>
<sequence length="277" mass="28919">MAEPVTEALAWHGEGPVWWQDTLVWVDMLAGDVLSMDSTGQVTRAHVGSVAAALRPRRSGGWVLATERGFALADELTGPITPLGPLWIDDGIRMNDGGCDPDGRFYCGSMAYDARPGAGALFRLDPGGDVERVLGGVTISNGFAFSPDGTTAYYVDTPTGRIDAFDYSSQDGLTGRREFVKVEPPGDPDGITVDAEGGVWVALWGGSAVRRYDAGGVLDAVIDLPVSQVTACTFGGPGLTRLYITTSQQDAAPDHRAGAVFAAEPGVAGLPALTFAG</sequence>
<dbReference type="KEGG" id="aab:A4R43_10365"/>
<keyword evidence="3" id="KW-0479">Metal-binding</keyword>
<feature type="binding site" evidence="3">
    <location>
        <position position="141"/>
    </location>
    <ligand>
        <name>a divalent metal cation</name>
        <dbReference type="ChEBI" id="CHEBI:60240"/>
    </ligand>
</feature>
<dbReference type="EMBL" id="CP015163">
    <property type="protein sequence ID" value="AXB42894.1"/>
    <property type="molecule type" value="Genomic_DNA"/>
</dbReference>
<dbReference type="PANTHER" id="PTHR10907:SF47">
    <property type="entry name" value="REGUCALCIN"/>
    <property type="match status" value="1"/>
</dbReference>
<dbReference type="Gene3D" id="2.120.10.30">
    <property type="entry name" value="TolB, C-terminal domain"/>
    <property type="match status" value="1"/>
</dbReference>
<dbReference type="SUPFAM" id="SSF63829">
    <property type="entry name" value="Calcium-dependent phosphotriesterase"/>
    <property type="match status" value="1"/>
</dbReference>
<dbReference type="RefSeq" id="WP_113692146.1">
    <property type="nucleotide sequence ID" value="NZ_CP015163.1"/>
</dbReference>
<feature type="active site" description="Proton donor/acceptor" evidence="2">
    <location>
        <position position="189"/>
    </location>
</feature>
<comment type="cofactor">
    <cofactor evidence="3">
        <name>Zn(2+)</name>
        <dbReference type="ChEBI" id="CHEBI:29105"/>
    </cofactor>
    <text evidence="3">Binds 1 divalent metal cation per subunit.</text>
</comment>
<reference evidence="5 6" key="1">
    <citation type="submission" date="2016-04" db="EMBL/GenBank/DDBJ databases">
        <title>Complete genome sequence and analysis of deep-sea sediment isolate, Amycolatopsis sp. WP1.</title>
        <authorList>
            <person name="Wang H."/>
            <person name="Chen S."/>
            <person name="Wu Q."/>
        </authorList>
    </citation>
    <scope>NUCLEOTIDE SEQUENCE [LARGE SCALE GENOMIC DNA]</scope>
    <source>
        <strain evidence="5 6">WP1</strain>
    </source>
</reference>
<dbReference type="GO" id="GO:0004341">
    <property type="term" value="F:gluconolactonase activity"/>
    <property type="evidence" value="ECO:0007669"/>
    <property type="project" value="TreeGrafter"/>
</dbReference>
<evidence type="ECO:0000256" key="1">
    <source>
        <dbReference type="ARBA" id="ARBA00008853"/>
    </source>
</evidence>
<dbReference type="OrthoDB" id="2633250at2"/>
<evidence type="ECO:0000313" key="5">
    <source>
        <dbReference type="EMBL" id="AXB42894.1"/>
    </source>
</evidence>
<evidence type="ECO:0000256" key="3">
    <source>
        <dbReference type="PIRSR" id="PIRSR605511-2"/>
    </source>
</evidence>
<gene>
    <name evidence="5" type="ORF">A4R43_10365</name>
</gene>
<dbReference type="InterPro" id="IPR005511">
    <property type="entry name" value="SMP-30"/>
</dbReference>
<feature type="binding site" evidence="3">
    <location>
        <position position="113"/>
    </location>
    <ligand>
        <name>substrate</name>
    </ligand>
</feature>
<keyword evidence="6" id="KW-1185">Reference proteome</keyword>